<dbReference type="InterPro" id="IPR006311">
    <property type="entry name" value="TAT_signal"/>
</dbReference>
<dbReference type="PROSITE" id="PS51318">
    <property type="entry name" value="TAT"/>
    <property type="match status" value="1"/>
</dbReference>
<dbReference type="Proteomes" id="UP001595685">
    <property type="component" value="Unassembled WGS sequence"/>
</dbReference>
<dbReference type="Pfam" id="PF07452">
    <property type="entry name" value="CHRD"/>
    <property type="match status" value="1"/>
</dbReference>
<keyword evidence="1" id="KW-0472">Membrane</keyword>
<comment type="caution">
    <text evidence="4">The sequence shown here is derived from an EMBL/GenBank/DDBJ whole genome shotgun (WGS) entry which is preliminary data.</text>
</comment>
<keyword evidence="1" id="KW-0812">Transmembrane</keyword>
<keyword evidence="5" id="KW-1185">Reference proteome</keyword>
<dbReference type="InterPro" id="IPR010895">
    <property type="entry name" value="CHRD"/>
</dbReference>
<evidence type="ECO:0000313" key="4">
    <source>
        <dbReference type="EMBL" id="MFC3688695.1"/>
    </source>
</evidence>
<dbReference type="RefSeq" id="WP_340295997.1">
    <property type="nucleotide sequence ID" value="NZ_JBBEOI010000374.1"/>
</dbReference>
<evidence type="ECO:0000256" key="2">
    <source>
        <dbReference type="SAM" id="SignalP"/>
    </source>
</evidence>
<gene>
    <name evidence="4" type="ORF">ACFOLH_10110</name>
</gene>
<sequence>MTSLRRSLVVPAAGLAAALLAAAPAMATTATSGSTQGELKPVPLNDAPGTGSAMVEVDGTTVSFTLAYDGLLADAPHAAHIHYSSDVPHTCPTADLDKDASGTLNTTETAAAYGAIVVSLTTTGDTSPESGLAVDRMGVGSDVSYSRGDVTVTPEVAADILEGESVVVVHGVDHDGSGAYDGATVSDLNPALPTEATDPALCGVLQASQMAMPAGGVQTGQAAVGGSGTLLMVSGGAAVLAGGALLVARRRTQTDS</sequence>
<accession>A0ABV7WG45</accession>
<evidence type="ECO:0000313" key="5">
    <source>
        <dbReference type="Proteomes" id="UP001595685"/>
    </source>
</evidence>
<proteinExistence type="predicted"/>
<feature type="chain" id="PRO_5045888060" evidence="2">
    <location>
        <begin position="28"/>
        <end position="256"/>
    </location>
</feature>
<feature type="transmembrane region" description="Helical" evidence="1">
    <location>
        <begin position="228"/>
        <end position="248"/>
    </location>
</feature>
<organism evidence="4 5">
    <name type="scientific">Aquipuribacter hungaricus</name>
    <dbReference type="NCBI Taxonomy" id="545624"/>
    <lineage>
        <taxon>Bacteria</taxon>
        <taxon>Bacillati</taxon>
        <taxon>Actinomycetota</taxon>
        <taxon>Actinomycetes</taxon>
        <taxon>Micrococcales</taxon>
        <taxon>Intrasporangiaceae</taxon>
        <taxon>Aquipuribacter</taxon>
    </lineage>
</organism>
<feature type="domain" description="CHRD" evidence="3">
    <location>
        <begin position="41"/>
        <end position="176"/>
    </location>
</feature>
<dbReference type="EMBL" id="JBHRWW010000006">
    <property type="protein sequence ID" value="MFC3688695.1"/>
    <property type="molecule type" value="Genomic_DNA"/>
</dbReference>
<keyword evidence="1" id="KW-1133">Transmembrane helix</keyword>
<protein>
    <submittedName>
        <fullName evidence="4">CHRD domain-containing protein</fullName>
    </submittedName>
</protein>
<evidence type="ECO:0000256" key="1">
    <source>
        <dbReference type="SAM" id="Phobius"/>
    </source>
</evidence>
<reference evidence="5" key="1">
    <citation type="journal article" date="2019" name="Int. J. Syst. Evol. Microbiol.">
        <title>The Global Catalogue of Microorganisms (GCM) 10K type strain sequencing project: providing services to taxonomists for standard genome sequencing and annotation.</title>
        <authorList>
            <consortium name="The Broad Institute Genomics Platform"/>
            <consortium name="The Broad Institute Genome Sequencing Center for Infectious Disease"/>
            <person name="Wu L."/>
            <person name="Ma J."/>
        </authorList>
    </citation>
    <scope>NUCLEOTIDE SEQUENCE [LARGE SCALE GENOMIC DNA]</scope>
    <source>
        <strain evidence="5">NCAIM B.02333</strain>
    </source>
</reference>
<evidence type="ECO:0000259" key="3">
    <source>
        <dbReference type="Pfam" id="PF07452"/>
    </source>
</evidence>
<feature type="signal peptide" evidence="2">
    <location>
        <begin position="1"/>
        <end position="27"/>
    </location>
</feature>
<name>A0ABV7WG45_9MICO</name>
<keyword evidence="2" id="KW-0732">Signal</keyword>